<dbReference type="GO" id="GO:0006366">
    <property type="term" value="P:transcription by RNA polymerase II"/>
    <property type="evidence" value="ECO:0007669"/>
    <property type="project" value="TreeGrafter"/>
</dbReference>
<dbReference type="InterPro" id="IPR054414">
    <property type="entry name" value="Ccdc124/Oxs1_C"/>
</dbReference>
<dbReference type="InterPro" id="IPR010422">
    <property type="entry name" value="Ccdc124/Oxs1"/>
</dbReference>
<proteinExistence type="inferred from homology"/>
<evidence type="ECO:0000256" key="3">
    <source>
        <dbReference type="SAM" id="MobiDB-lite"/>
    </source>
</evidence>
<reference evidence="5 6" key="2">
    <citation type="journal article" date="2013" name="PLoS ONE">
        <title>Whole genome mapping and re-organization of the nuclear and mitochondrial genomes of Babesia microti isolates.</title>
        <authorList>
            <person name="Cornillot E."/>
            <person name="Dassouli A."/>
            <person name="Garg A."/>
            <person name="Pachikara N."/>
            <person name="Randazzo S."/>
            <person name="Depoix D."/>
            <person name="Carcy B."/>
            <person name="Delbecq S."/>
            <person name="Frutos R."/>
            <person name="Silva J.C."/>
            <person name="Sutton R."/>
            <person name="Krause P.J."/>
            <person name="Mamoun C.B."/>
        </authorList>
    </citation>
    <scope>NUCLEOTIDE SEQUENCE [LARGE SCALE GENOMIC DNA]</scope>
    <source>
        <strain evidence="5 6">RI</strain>
    </source>
</reference>
<keyword evidence="6" id="KW-1185">Reference proteome</keyword>
<evidence type="ECO:0000256" key="2">
    <source>
        <dbReference type="ARBA" id="ARBA00023054"/>
    </source>
</evidence>
<accession>I7IHH6</accession>
<dbReference type="GO" id="GO:0003713">
    <property type="term" value="F:transcription coactivator activity"/>
    <property type="evidence" value="ECO:0007669"/>
    <property type="project" value="TreeGrafter"/>
</dbReference>
<reference evidence="5 6" key="3">
    <citation type="journal article" date="2016" name="Sci. Rep.">
        <title>Genome-wide diversity and gene expression profiling of Babesia microti isolates identify polymorphic genes that mediate host-pathogen interactions.</title>
        <authorList>
            <person name="Silva J.C."/>
            <person name="Cornillot E."/>
            <person name="McCracken C."/>
            <person name="Usmani-Brown S."/>
            <person name="Dwivedi A."/>
            <person name="Ifeonu O.O."/>
            <person name="Crabtree J."/>
            <person name="Gotia H.T."/>
            <person name="Virji A.Z."/>
            <person name="Reynes C."/>
            <person name="Colinge J."/>
            <person name="Kumar V."/>
            <person name="Lawres L."/>
            <person name="Pazzi J.E."/>
            <person name="Pablo J.V."/>
            <person name="Hung C."/>
            <person name="Brancato J."/>
            <person name="Kumari P."/>
            <person name="Orvis J."/>
            <person name="Tretina K."/>
            <person name="Chibucos M."/>
            <person name="Ott S."/>
            <person name="Sadzewicz L."/>
            <person name="Sengamalay N."/>
            <person name="Shetty A.C."/>
            <person name="Su Q."/>
            <person name="Tallon L."/>
            <person name="Fraser C.M."/>
            <person name="Frutos R."/>
            <person name="Molina D.M."/>
            <person name="Krause P.J."/>
            <person name="Ben Mamoun C."/>
        </authorList>
    </citation>
    <scope>NUCLEOTIDE SEQUENCE [LARGE SCALE GENOMIC DNA]</scope>
    <source>
        <strain evidence="5 6">RI</strain>
    </source>
</reference>
<dbReference type="InterPro" id="IPR036910">
    <property type="entry name" value="HMG_box_dom_sf"/>
</dbReference>
<feature type="region of interest" description="Disordered" evidence="3">
    <location>
        <begin position="1"/>
        <end position="41"/>
    </location>
</feature>
<dbReference type="PANTHER" id="PTHR21680">
    <property type="entry name" value="COILED-COIL DOMAIN-CONTAINING PROTEIN 124"/>
    <property type="match status" value="1"/>
</dbReference>
<comment type="similarity">
    <text evidence="1">Belongs to the CCDC124 family.</text>
</comment>
<dbReference type="EMBL" id="LN871599">
    <property type="protein sequence ID" value="CCF75827.1"/>
    <property type="molecule type" value="Genomic_DNA"/>
</dbReference>
<dbReference type="VEuPathDB" id="PiroplasmaDB:BmR1_04g08220"/>
<evidence type="ECO:0000313" key="6">
    <source>
        <dbReference type="Proteomes" id="UP000002899"/>
    </source>
</evidence>
<organism evidence="5 6">
    <name type="scientific">Babesia microti (strain RI)</name>
    <dbReference type="NCBI Taxonomy" id="1133968"/>
    <lineage>
        <taxon>Eukaryota</taxon>
        <taxon>Sar</taxon>
        <taxon>Alveolata</taxon>
        <taxon>Apicomplexa</taxon>
        <taxon>Aconoidasida</taxon>
        <taxon>Piroplasmida</taxon>
        <taxon>Babesiidae</taxon>
        <taxon>Babesia</taxon>
    </lineage>
</organism>
<dbReference type="KEGG" id="bmic:BmR1_04g08220"/>
<feature type="domain" description="Coiled-coil" evidence="4">
    <location>
        <begin position="143"/>
        <end position="221"/>
    </location>
</feature>
<feature type="compositionally biased region" description="Basic and acidic residues" evidence="3">
    <location>
        <begin position="12"/>
        <end position="41"/>
    </location>
</feature>
<dbReference type="GeneID" id="24426280"/>
<name>I7IHH6_BABMR</name>
<dbReference type="OrthoDB" id="76412at2759"/>
<dbReference type="PANTHER" id="PTHR21680:SF0">
    <property type="entry name" value="COILED-COIL DOMAIN-CONTAINING PROTEIN 124"/>
    <property type="match status" value="1"/>
</dbReference>
<dbReference type="AlphaFoldDB" id="I7IHH6"/>
<dbReference type="Proteomes" id="UP000002899">
    <property type="component" value="Chromosome IV"/>
</dbReference>
<dbReference type="GO" id="GO:0005634">
    <property type="term" value="C:nucleus"/>
    <property type="evidence" value="ECO:0007669"/>
    <property type="project" value="TreeGrafter"/>
</dbReference>
<dbReference type="RefSeq" id="XP_012650235.1">
    <property type="nucleotide sequence ID" value="XM_012794781.1"/>
</dbReference>
<dbReference type="Pfam" id="PF06244">
    <property type="entry name" value="Ccdc124"/>
    <property type="match status" value="1"/>
</dbReference>
<evidence type="ECO:0000259" key="4">
    <source>
        <dbReference type="Pfam" id="PF06244"/>
    </source>
</evidence>
<keyword evidence="2" id="KW-0175">Coiled coil</keyword>
<evidence type="ECO:0000256" key="1">
    <source>
        <dbReference type="ARBA" id="ARBA00008296"/>
    </source>
</evidence>
<sequence length="224" mass="26379">MPKFNGVNTKAVEARLRKQQIAHEKKEAQKEAESDKYWKDEDKKVQSKLNRKVEKIKKAENKMQKKIELKQLFNKEDEEMKSISRGSSKSFSSNTKVTRSDIIKNTMLAKVMNEKEYKKDDYVEINEIPLESNINHEKIREQLENDGVEVIDVSGMTEILDVLSIGKKVDMHPEKRMKMAYAKFEADMLLKLKTEYPNFKLSQYKNMIQKMWKKSPENPMNTPR</sequence>
<protein>
    <recommendedName>
        <fullName evidence="4">Coiled-coil domain-containing protein</fullName>
    </recommendedName>
</protein>
<reference evidence="5 6" key="1">
    <citation type="journal article" date="2012" name="Nucleic Acids Res.">
        <title>Sequencing of the smallest Apicomplexan genome from the human pathogen Babesia microti.</title>
        <authorList>
            <person name="Cornillot E."/>
            <person name="Hadj-Kaddour K."/>
            <person name="Dassouli A."/>
            <person name="Noel B."/>
            <person name="Ranwez V."/>
            <person name="Vacherie B."/>
            <person name="Augagneur Y."/>
            <person name="Bres V."/>
            <person name="Duclos A."/>
            <person name="Randazzo S."/>
            <person name="Carcy B."/>
            <person name="Debierre-Grockiego F."/>
            <person name="Delbecq S."/>
            <person name="Moubri-Menage K."/>
            <person name="Shams-Eldin H."/>
            <person name="Usmani-Brown S."/>
            <person name="Bringaud F."/>
            <person name="Wincker P."/>
            <person name="Vivares C.P."/>
            <person name="Schwarz R.T."/>
            <person name="Schetters T.P."/>
            <person name="Krause P.J."/>
            <person name="Gorenflot A."/>
            <person name="Berry V."/>
            <person name="Barbe V."/>
            <person name="Ben Mamoun C."/>
        </authorList>
    </citation>
    <scope>NUCLEOTIDE SEQUENCE [LARGE SCALE GENOMIC DNA]</scope>
    <source>
        <strain evidence="5 6">RI</strain>
    </source>
</reference>
<dbReference type="SUPFAM" id="SSF47095">
    <property type="entry name" value="HMG-box"/>
    <property type="match status" value="1"/>
</dbReference>
<evidence type="ECO:0000313" key="5">
    <source>
        <dbReference type="EMBL" id="CCF75827.1"/>
    </source>
</evidence>
<gene>
    <name evidence="5" type="ORF">BmR1_04g08220</name>
</gene>